<evidence type="ECO:0000256" key="2">
    <source>
        <dbReference type="ARBA" id="ARBA00022466"/>
    </source>
</evidence>
<evidence type="ECO:0000256" key="5">
    <source>
        <dbReference type="ARBA" id="ARBA00022914"/>
    </source>
</evidence>
<comment type="function">
    <text evidence="10">Mediates the mercuric-dependent induction of mercury resistance operon. In the absence of mercury MerR represses transcription by binding tightly to the mer operator region; when mercury is present the dimeric complex binds a single ion and becomes a potent transcriptional activator, while remaining bound to the mer site.</text>
</comment>
<keyword evidence="6" id="KW-0805">Transcription regulation</keyword>
<dbReference type="PANTHER" id="PTHR30204">
    <property type="entry name" value="REDOX-CYCLING DRUG-SENSING TRANSCRIPTIONAL ACTIVATOR SOXR"/>
    <property type="match status" value="1"/>
</dbReference>
<dbReference type="PANTHER" id="PTHR30204:SF69">
    <property type="entry name" value="MERR-FAMILY TRANSCRIPTIONAL REGULATOR"/>
    <property type="match status" value="1"/>
</dbReference>
<dbReference type="InterPro" id="IPR009061">
    <property type="entry name" value="DNA-bd_dom_put_sf"/>
</dbReference>
<dbReference type="Pfam" id="PF13411">
    <property type="entry name" value="MerR_1"/>
    <property type="match status" value="1"/>
</dbReference>
<protein>
    <recommendedName>
        <fullName evidence="1">Mercuric resistance operon regulatory protein</fullName>
    </recommendedName>
</protein>
<keyword evidence="4" id="KW-0479">Metal-binding</keyword>
<feature type="coiled-coil region" evidence="11">
    <location>
        <begin position="86"/>
        <end position="123"/>
    </location>
</feature>
<dbReference type="PRINTS" id="PR00040">
    <property type="entry name" value="HTHMERR"/>
</dbReference>
<evidence type="ECO:0000259" key="12">
    <source>
        <dbReference type="PROSITE" id="PS50937"/>
    </source>
</evidence>
<evidence type="ECO:0000313" key="13">
    <source>
        <dbReference type="EMBL" id="QFX96793.1"/>
    </source>
</evidence>
<dbReference type="GO" id="GO:0003700">
    <property type="term" value="F:DNA-binding transcription factor activity"/>
    <property type="evidence" value="ECO:0007669"/>
    <property type="project" value="InterPro"/>
</dbReference>
<gene>
    <name evidence="13" type="primary">merR</name>
    <name evidence="13" type="ORF">GCD22_02619</name>
</gene>
<dbReference type="InterPro" id="IPR011794">
    <property type="entry name" value="MerR"/>
</dbReference>
<dbReference type="EMBL" id="CP045571">
    <property type="protein sequence ID" value="QFX96793.1"/>
    <property type="molecule type" value="Genomic_DNA"/>
</dbReference>
<evidence type="ECO:0000256" key="6">
    <source>
        <dbReference type="ARBA" id="ARBA00023015"/>
    </source>
</evidence>
<evidence type="ECO:0000256" key="4">
    <source>
        <dbReference type="ARBA" id="ARBA00022723"/>
    </source>
</evidence>
<feature type="domain" description="HTH merR-type" evidence="12">
    <location>
        <begin position="7"/>
        <end position="76"/>
    </location>
</feature>
<evidence type="ECO:0000256" key="10">
    <source>
        <dbReference type="ARBA" id="ARBA00024874"/>
    </source>
</evidence>
<evidence type="ECO:0000313" key="14">
    <source>
        <dbReference type="Proteomes" id="UP000363590"/>
    </source>
</evidence>
<dbReference type="PROSITE" id="PS50937">
    <property type="entry name" value="HTH_MERR_2"/>
    <property type="match status" value="1"/>
</dbReference>
<dbReference type="SMART" id="SM00422">
    <property type="entry name" value="HTH_MERR"/>
    <property type="match status" value="1"/>
</dbReference>
<dbReference type="RefSeq" id="WP_031573789.1">
    <property type="nucleotide sequence ID" value="NZ_CP045571.1"/>
</dbReference>
<dbReference type="AlphaFoldDB" id="A0A5P9XTX7"/>
<dbReference type="GO" id="GO:0046689">
    <property type="term" value="P:response to mercury ion"/>
    <property type="evidence" value="ECO:0007669"/>
    <property type="project" value="UniProtKB-KW"/>
</dbReference>
<dbReference type="Gene3D" id="1.10.1660.10">
    <property type="match status" value="1"/>
</dbReference>
<keyword evidence="7" id="KW-0238">DNA-binding</keyword>
<sequence length="134" mass="15105">MTDDLRNYTIGTLARTAGVNIETIRFYQRKKLMRIPERPHGGIRHYGQQDLKRLKFVKSAQRLGFNLEEVAQLLHLDDGAHCKQAAAVAESHLSDVRKRLEQLKAMEAALAELLEECQKHSGEVACPLISALQS</sequence>
<dbReference type="GeneID" id="60696875"/>
<accession>A0A5P9XTX7</accession>
<dbReference type="InterPro" id="IPR047057">
    <property type="entry name" value="MerR_fam"/>
</dbReference>
<evidence type="ECO:0000256" key="11">
    <source>
        <dbReference type="SAM" id="Coils"/>
    </source>
</evidence>
<keyword evidence="5" id="KW-0476">Mercury</keyword>
<dbReference type="KEGG" id="atx:GCD22_02619"/>
<dbReference type="NCBIfam" id="TIGR02051">
    <property type="entry name" value="MerR"/>
    <property type="match status" value="1"/>
</dbReference>
<evidence type="ECO:0000256" key="3">
    <source>
        <dbReference type="ARBA" id="ARBA00022491"/>
    </source>
</evidence>
<reference evidence="13 14" key="1">
    <citation type="submission" date="2019-10" db="EMBL/GenBank/DDBJ databases">
        <authorList>
            <person name="Wang R."/>
        </authorList>
    </citation>
    <scope>NUCLEOTIDE SEQUENCE [LARGE SCALE GENOMIC DNA]</scope>
    <source>
        <strain evidence="13 14">ATCC 19377</strain>
    </source>
</reference>
<evidence type="ECO:0000256" key="8">
    <source>
        <dbReference type="ARBA" id="ARBA00023159"/>
    </source>
</evidence>
<name>A0A5P9XTX7_ACITH</name>
<evidence type="ECO:0000256" key="9">
    <source>
        <dbReference type="ARBA" id="ARBA00023163"/>
    </source>
</evidence>
<evidence type="ECO:0000256" key="1">
    <source>
        <dbReference type="ARBA" id="ARBA00017146"/>
    </source>
</evidence>
<keyword evidence="2" id="KW-0475">Mercuric resistance</keyword>
<dbReference type="Proteomes" id="UP000363590">
    <property type="component" value="Chromosome"/>
</dbReference>
<dbReference type="GO" id="GO:0003677">
    <property type="term" value="F:DNA binding"/>
    <property type="evidence" value="ECO:0007669"/>
    <property type="project" value="UniProtKB-KW"/>
</dbReference>
<evidence type="ECO:0000256" key="7">
    <source>
        <dbReference type="ARBA" id="ARBA00023125"/>
    </source>
</evidence>
<dbReference type="InterPro" id="IPR000551">
    <property type="entry name" value="MerR-type_HTH_dom"/>
</dbReference>
<dbReference type="GO" id="GO:0045340">
    <property type="term" value="F:mercury ion binding"/>
    <property type="evidence" value="ECO:0007669"/>
    <property type="project" value="InterPro"/>
</dbReference>
<keyword evidence="9" id="KW-0804">Transcription</keyword>
<keyword evidence="8" id="KW-0010">Activator</keyword>
<organism evidence="13 14">
    <name type="scientific">Acidithiobacillus thiooxidans ATCC 19377</name>
    <dbReference type="NCBI Taxonomy" id="637390"/>
    <lineage>
        <taxon>Bacteria</taxon>
        <taxon>Pseudomonadati</taxon>
        <taxon>Pseudomonadota</taxon>
        <taxon>Acidithiobacillia</taxon>
        <taxon>Acidithiobacillales</taxon>
        <taxon>Acidithiobacillaceae</taxon>
        <taxon>Acidithiobacillus</taxon>
    </lineage>
</organism>
<dbReference type="SUPFAM" id="SSF46955">
    <property type="entry name" value="Putative DNA-binding domain"/>
    <property type="match status" value="1"/>
</dbReference>
<keyword evidence="11" id="KW-0175">Coiled coil</keyword>
<proteinExistence type="predicted"/>
<keyword evidence="3" id="KW-0678">Repressor</keyword>